<protein>
    <submittedName>
        <fullName evidence="3">IPT/TIG domain-containing protein</fullName>
    </submittedName>
</protein>
<reference evidence="4" key="1">
    <citation type="journal article" date="2019" name="Int. J. Syst. Evol. Microbiol.">
        <title>The Global Catalogue of Microorganisms (GCM) 10K type strain sequencing project: providing services to taxonomists for standard genome sequencing and annotation.</title>
        <authorList>
            <consortium name="The Broad Institute Genomics Platform"/>
            <consortium name="The Broad Institute Genome Sequencing Center for Infectious Disease"/>
            <person name="Wu L."/>
            <person name="Ma J."/>
        </authorList>
    </citation>
    <scope>NUCLEOTIDE SEQUENCE [LARGE SCALE GENOMIC DNA]</scope>
    <source>
        <strain evidence="4">XZYJT-10</strain>
    </source>
</reference>
<name>A0ABW2I2W6_9ACTN</name>
<evidence type="ECO:0000259" key="2">
    <source>
        <dbReference type="Pfam" id="PF01833"/>
    </source>
</evidence>
<dbReference type="InterPro" id="IPR013783">
    <property type="entry name" value="Ig-like_fold"/>
</dbReference>
<evidence type="ECO:0000256" key="1">
    <source>
        <dbReference type="SAM" id="SignalP"/>
    </source>
</evidence>
<feature type="chain" id="PRO_5046990315" evidence="1">
    <location>
        <begin position="38"/>
        <end position="549"/>
    </location>
</feature>
<gene>
    <name evidence="3" type="ORF">ACFQS1_35260</name>
</gene>
<keyword evidence="1" id="KW-0732">Signal</keyword>
<feature type="domain" description="IPT/TIG" evidence="2">
    <location>
        <begin position="165"/>
        <end position="251"/>
    </location>
</feature>
<dbReference type="Gene3D" id="2.60.40.10">
    <property type="entry name" value="Immunoglobulins"/>
    <property type="match status" value="1"/>
</dbReference>
<evidence type="ECO:0000313" key="4">
    <source>
        <dbReference type="Proteomes" id="UP001596548"/>
    </source>
</evidence>
<dbReference type="Pfam" id="PF01833">
    <property type="entry name" value="TIG"/>
    <property type="match status" value="1"/>
</dbReference>
<dbReference type="RefSeq" id="WP_378976396.1">
    <property type="nucleotide sequence ID" value="NZ_JBHTBJ010000047.1"/>
</dbReference>
<feature type="signal peptide" evidence="1">
    <location>
        <begin position="1"/>
        <end position="37"/>
    </location>
</feature>
<dbReference type="Proteomes" id="UP001596548">
    <property type="component" value="Unassembled WGS sequence"/>
</dbReference>
<proteinExistence type="predicted"/>
<keyword evidence="4" id="KW-1185">Reference proteome</keyword>
<dbReference type="InterPro" id="IPR014756">
    <property type="entry name" value="Ig_E-set"/>
</dbReference>
<organism evidence="3 4">
    <name type="scientific">Paractinoplanes rhizophilus</name>
    <dbReference type="NCBI Taxonomy" id="1416877"/>
    <lineage>
        <taxon>Bacteria</taxon>
        <taxon>Bacillati</taxon>
        <taxon>Actinomycetota</taxon>
        <taxon>Actinomycetes</taxon>
        <taxon>Micromonosporales</taxon>
        <taxon>Micromonosporaceae</taxon>
        <taxon>Paractinoplanes</taxon>
    </lineage>
</organism>
<dbReference type="SUPFAM" id="SSF81296">
    <property type="entry name" value="E set domains"/>
    <property type="match status" value="1"/>
</dbReference>
<dbReference type="InterPro" id="IPR002909">
    <property type="entry name" value="IPT_dom"/>
</dbReference>
<evidence type="ECO:0000313" key="3">
    <source>
        <dbReference type="EMBL" id="MFC7279250.1"/>
    </source>
</evidence>
<comment type="caution">
    <text evidence="3">The sequence shown here is derived from an EMBL/GenBank/DDBJ whole genome shotgun (WGS) entry which is preliminary data.</text>
</comment>
<dbReference type="EMBL" id="JBHTBJ010000047">
    <property type="protein sequence ID" value="MFC7279250.1"/>
    <property type="molecule type" value="Genomic_DNA"/>
</dbReference>
<accession>A0ABW2I2W6</accession>
<sequence>MSKSNPSTSRCSVRAGLASGAALSVVVAAAMSAPAYAAGISVATNPPAGPEGEATSITVSAASEWLNGVTSPFVTFSIPTCQTTYNATAQTEKVGADITTTVGNVLSTNTRKVTNNMLAVTVPAAVVTEAANNALQKWNVCVYQSSDTGAAQIGFGSYSVGVKATLDSVTPNSGPSGGGSTITVTGGGFPTTVGTTGIKSVTIDGVPLTGIKSLGNGAFSAVTPPHSAARDLTLAVTTPTGTVYMQNAYTYQFGVAAAPNTTPNESKFVDLDVTGSGFLNFDFNGAPGDAGAHIYLSQGPYDPAPDAVTPTNKANPGVAECSDVLVISDNEVICRLHMLALDPTNTEFQLRAARTITTGNATTVAPDLLTSNDPAITFSAEDLGMPVTQAGNPEVAANSTIIKVISPTQVQLSEDLVDDAVTTADVVVGAPRAAIAATAGNGDTTLTAVTAGTITANDIGRPLTPAGNIQKGTVVTSVSAPNAGVVTVGISRPTGGTVAAVEVNERVQVPDGAYTLTVVNNGTLDAQDTDAQYNNSIISSAATFTVADY</sequence>